<comment type="caution">
    <text evidence="2">The sequence shown here is derived from an EMBL/GenBank/DDBJ whole genome shotgun (WGS) entry which is preliminary data.</text>
</comment>
<keyword evidence="3" id="KW-1185">Reference proteome</keyword>
<sequence>MQEVGLRGEAAERKRLADQQAREVQQKRWEAAMQEAHVAYAHAYRVKQLGEQADTWYQARRLTEYVAAVGVHATSLPPGQERTEVEAWLAFADAHLQNLTESVSAPKLPTPPKPSGDDLKPFLGHWSPYGPRSY</sequence>
<dbReference type="RefSeq" id="WP_402376907.1">
    <property type="nucleotide sequence ID" value="NZ_JBIUYY010000001.1"/>
</dbReference>
<reference evidence="2 3" key="1">
    <citation type="submission" date="2024-10" db="EMBL/GenBank/DDBJ databases">
        <title>The Natural Products Discovery Center: Release of the First 8490 Sequenced Strains for Exploring Actinobacteria Biosynthetic Diversity.</title>
        <authorList>
            <person name="Kalkreuter E."/>
            <person name="Kautsar S.A."/>
            <person name="Yang D."/>
            <person name="Bader C.D."/>
            <person name="Teijaro C.N."/>
            <person name="Fluegel L."/>
            <person name="Davis C.M."/>
            <person name="Simpson J.R."/>
            <person name="Lauterbach L."/>
            <person name="Steele A.D."/>
            <person name="Gui C."/>
            <person name="Meng S."/>
            <person name="Li G."/>
            <person name="Viehrig K."/>
            <person name="Ye F."/>
            <person name="Su P."/>
            <person name="Kiefer A.F."/>
            <person name="Nichols A."/>
            <person name="Cepeda A.J."/>
            <person name="Yan W."/>
            <person name="Fan B."/>
            <person name="Jiang Y."/>
            <person name="Adhikari A."/>
            <person name="Zheng C.-J."/>
            <person name="Schuster L."/>
            <person name="Cowan T.M."/>
            <person name="Smanski M.J."/>
            <person name="Chevrette M.G."/>
            <person name="De Carvalho L.P.S."/>
            <person name="Shen B."/>
        </authorList>
    </citation>
    <scope>NUCLEOTIDE SEQUENCE [LARGE SCALE GENOMIC DNA]</scope>
    <source>
        <strain evidence="2 3">NPDC087220</strain>
    </source>
</reference>
<protein>
    <submittedName>
        <fullName evidence="2">Uncharacterized protein</fullName>
    </submittedName>
</protein>
<organism evidence="2 3">
    <name type="scientific">Streptomyces toxytricini</name>
    <name type="common">Actinomyces toxytricini</name>
    <dbReference type="NCBI Taxonomy" id="67369"/>
    <lineage>
        <taxon>Bacteria</taxon>
        <taxon>Bacillati</taxon>
        <taxon>Actinomycetota</taxon>
        <taxon>Actinomycetes</taxon>
        <taxon>Kitasatosporales</taxon>
        <taxon>Streptomycetaceae</taxon>
        <taxon>Streptomyces</taxon>
    </lineage>
</organism>
<feature type="region of interest" description="Disordered" evidence="1">
    <location>
        <begin position="102"/>
        <end position="134"/>
    </location>
</feature>
<evidence type="ECO:0000256" key="1">
    <source>
        <dbReference type="SAM" id="MobiDB-lite"/>
    </source>
</evidence>
<dbReference type="EMBL" id="JBIUYY010000001">
    <property type="protein sequence ID" value="MFJ2820030.1"/>
    <property type="molecule type" value="Genomic_DNA"/>
</dbReference>
<proteinExistence type="predicted"/>
<dbReference type="Proteomes" id="UP001617351">
    <property type="component" value="Unassembled WGS sequence"/>
</dbReference>
<evidence type="ECO:0000313" key="2">
    <source>
        <dbReference type="EMBL" id="MFJ2820030.1"/>
    </source>
</evidence>
<gene>
    <name evidence="2" type="ORF">ACIO7M_02795</name>
</gene>
<accession>A0ABW8EDD2</accession>
<evidence type="ECO:0000313" key="3">
    <source>
        <dbReference type="Proteomes" id="UP001617351"/>
    </source>
</evidence>
<name>A0ABW8EDD2_STRT5</name>